<dbReference type="SFLD" id="SFLDG01082">
    <property type="entry name" value="B12-binding_domain_containing"/>
    <property type="match status" value="1"/>
</dbReference>
<dbReference type="PANTHER" id="PTHR32331:SF0">
    <property type="entry name" value="UPF0313 PROTEIN YGIQ"/>
    <property type="match status" value="1"/>
</dbReference>
<evidence type="ECO:0000256" key="5">
    <source>
        <dbReference type="ARBA" id="ARBA00023014"/>
    </source>
</evidence>
<feature type="binding site" evidence="6">
    <location>
        <position position="317"/>
    </location>
    <ligand>
        <name>[4Fe-4S] cluster</name>
        <dbReference type="ChEBI" id="CHEBI:49883"/>
        <note>4Fe-4S-S-AdoMet</note>
    </ligand>
</feature>
<keyword evidence="3 6" id="KW-0479">Metal-binding</keyword>
<evidence type="ECO:0000259" key="8">
    <source>
        <dbReference type="PROSITE" id="PS51918"/>
    </source>
</evidence>
<dbReference type="Gene3D" id="3.80.30.20">
    <property type="entry name" value="tm_1862 like domain"/>
    <property type="match status" value="1"/>
</dbReference>
<dbReference type="InterPro" id="IPR024560">
    <property type="entry name" value="UPF0313_C"/>
</dbReference>
<dbReference type="PANTHER" id="PTHR32331">
    <property type="entry name" value="UPF0313 PROTEIN YGIQ"/>
    <property type="match status" value="1"/>
</dbReference>
<comment type="cofactor">
    <cofactor evidence="6">
        <name>[4Fe-4S] cluster</name>
        <dbReference type="ChEBI" id="CHEBI:49883"/>
    </cofactor>
    <text evidence="6">Binds 1 [4Fe-4S] cluster. The cluster is coordinated with 3 cysteines and an exchangeable S-adenosyl-L-methionine.</text>
</comment>
<dbReference type="SFLD" id="SFLDG01069">
    <property type="entry name" value="UPF0313"/>
    <property type="match status" value="1"/>
</dbReference>
<comment type="caution">
    <text evidence="9">The sequence shown here is derived from an EMBL/GenBank/DDBJ whole genome shotgun (WGS) entry which is preliminary data.</text>
</comment>
<protein>
    <submittedName>
        <fullName evidence="9">YgiQ family radical SAM protein</fullName>
    </submittedName>
</protein>
<dbReference type="PROSITE" id="PS51918">
    <property type="entry name" value="RADICAL_SAM"/>
    <property type="match status" value="1"/>
</dbReference>
<evidence type="ECO:0000313" key="9">
    <source>
        <dbReference type="EMBL" id="MCY6958943.1"/>
    </source>
</evidence>
<dbReference type="RefSeq" id="WP_268061366.1">
    <property type="nucleotide sequence ID" value="NZ_JAPQFJ010000009.1"/>
</dbReference>
<dbReference type="HAMAP" id="MF_01251">
    <property type="entry name" value="UPF0313"/>
    <property type="match status" value="1"/>
</dbReference>
<dbReference type="Pfam" id="PF08497">
    <property type="entry name" value="Radical_SAM_N"/>
    <property type="match status" value="1"/>
</dbReference>
<evidence type="ECO:0000256" key="4">
    <source>
        <dbReference type="ARBA" id="ARBA00023004"/>
    </source>
</evidence>
<accession>A0ABT4D9U9</accession>
<keyword evidence="1 6" id="KW-0004">4Fe-4S</keyword>
<dbReference type="Pfam" id="PF11842">
    <property type="entry name" value="DUF3362"/>
    <property type="match status" value="1"/>
</dbReference>
<evidence type="ECO:0000256" key="1">
    <source>
        <dbReference type="ARBA" id="ARBA00022485"/>
    </source>
</evidence>
<dbReference type="InterPro" id="IPR013704">
    <property type="entry name" value="UPF0313_N"/>
</dbReference>
<feature type="binding site" evidence="6">
    <location>
        <position position="314"/>
    </location>
    <ligand>
        <name>[4Fe-4S] cluster</name>
        <dbReference type="ChEBI" id="CHEBI:49883"/>
        <note>4Fe-4S-S-AdoMet</note>
    </ligand>
</feature>
<dbReference type="SUPFAM" id="SSF102114">
    <property type="entry name" value="Radical SAM enzymes"/>
    <property type="match status" value="1"/>
</dbReference>
<dbReference type="SMART" id="SM00729">
    <property type="entry name" value="Elp3"/>
    <property type="match status" value="1"/>
</dbReference>
<evidence type="ECO:0000256" key="3">
    <source>
        <dbReference type="ARBA" id="ARBA00022723"/>
    </source>
</evidence>
<evidence type="ECO:0000313" key="10">
    <source>
        <dbReference type="Proteomes" id="UP001144612"/>
    </source>
</evidence>
<dbReference type="InterPro" id="IPR022946">
    <property type="entry name" value="UPF0313"/>
</dbReference>
<dbReference type="NCBIfam" id="TIGR03904">
    <property type="entry name" value="SAM_YgiQ"/>
    <property type="match status" value="1"/>
</dbReference>
<keyword evidence="4 6" id="KW-0408">Iron</keyword>
<keyword evidence="2 6" id="KW-0949">S-adenosyl-L-methionine</keyword>
<gene>
    <name evidence="9" type="ORF">OW729_10040</name>
</gene>
<comment type="similarity">
    <text evidence="6">Belongs to the UPF0313 family.</text>
</comment>
<dbReference type="InterPro" id="IPR058240">
    <property type="entry name" value="rSAM_sf"/>
</dbReference>
<dbReference type="InterPro" id="IPR023404">
    <property type="entry name" value="rSAM_horseshoe"/>
</dbReference>
<dbReference type="EMBL" id="JAPQFJ010000009">
    <property type="protein sequence ID" value="MCY6958943.1"/>
    <property type="molecule type" value="Genomic_DNA"/>
</dbReference>
<proteinExistence type="inferred from homology"/>
<keyword evidence="5 6" id="KW-0411">Iron-sulfur</keyword>
<feature type="binding site" evidence="6">
    <location>
        <position position="310"/>
    </location>
    <ligand>
        <name>[4Fe-4S] cluster</name>
        <dbReference type="ChEBI" id="CHEBI:49883"/>
        <note>4Fe-4S-S-AdoMet</note>
    </ligand>
</feature>
<dbReference type="InterPro" id="IPR006638">
    <property type="entry name" value="Elp3/MiaA/NifB-like_rSAM"/>
</dbReference>
<keyword evidence="10" id="KW-1185">Reference proteome</keyword>
<feature type="compositionally biased region" description="Basic residues" evidence="7">
    <location>
        <begin position="647"/>
        <end position="661"/>
    </location>
</feature>
<name>A0ABT4D9U9_9CLOT</name>
<evidence type="ECO:0000256" key="6">
    <source>
        <dbReference type="HAMAP-Rule" id="MF_01251"/>
    </source>
</evidence>
<reference evidence="9" key="1">
    <citation type="submission" date="2022-12" db="EMBL/GenBank/DDBJ databases">
        <title>Clostridium sp. nov., isolated from industrial wastewater.</title>
        <authorList>
            <person name="Jiayan W."/>
        </authorList>
    </citation>
    <scope>NUCLEOTIDE SEQUENCE</scope>
    <source>
        <strain evidence="9">ZC22-4</strain>
    </source>
</reference>
<dbReference type="InterPro" id="IPR007197">
    <property type="entry name" value="rSAM"/>
</dbReference>
<evidence type="ECO:0000256" key="7">
    <source>
        <dbReference type="SAM" id="MobiDB-lite"/>
    </source>
</evidence>
<feature type="region of interest" description="Disordered" evidence="7">
    <location>
        <begin position="615"/>
        <end position="661"/>
    </location>
</feature>
<feature type="domain" description="Radical SAM core" evidence="8">
    <location>
        <begin position="296"/>
        <end position="569"/>
    </location>
</feature>
<sequence>MKLNNKFLSISKQDLKERNIEQLDFIIITGDAYVDHPSFGTAIIGRTLEYEGFTVGVISQPNWNDVESFRVLGKPKYAFLINSGNMDSMVNHYTAAKKKRNTDLFSPGGEIGHRPDRAVISYCSKARQAYKGVPIIIGGIEASLRRFVHYDYWDNKLRRSILIDSKADLLIYGMGEKTISQIANLLKYGMNIKNITNVRGTVYATNSLENTNDYIEVPSFEKCIESKKAFAESFKLEYLEQDSINGKNIAQKHGNRYIIQNKPQVPLTEEEMDVVYNFPYTRTYHPIYESKGGIPAIREVKFSITSHRGCFGGCSFCALNFHQGRTIQHRSQNSIIEEAKLLTTLKDFKGYIHDVGGPTANFRHTACEKQKEKGVCKNRQCLFPTPCKNLKVNHKEYLDLLRKVRKLPNVKKVFIRSGIRFDYLVADKNNTFFRELCEHHISGQLKVAPEHINDKVLKLMGKPKNNVYEKFEKTYFEINKKLDKKQFLVPYLISSHPGSDLSIAIELAIYIKNMGHTPEQVQDFYPTPGSLSTAMYYTGINPLTGENVYIPKTFEEKSMQRALLQFSIPENYNLVKKALIKAHREDLIGFGSTCLIPPYPPKNKKGKLYANNINTKINKKNNSESHIETKSKIKKKSTPKPDNKSSFHSKSRRTNKMNKTR</sequence>
<dbReference type="Proteomes" id="UP001144612">
    <property type="component" value="Unassembled WGS sequence"/>
</dbReference>
<dbReference type="SFLD" id="SFLDS00029">
    <property type="entry name" value="Radical_SAM"/>
    <property type="match status" value="1"/>
</dbReference>
<evidence type="ECO:0000256" key="2">
    <source>
        <dbReference type="ARBA" id="ARBA00022691"/>
    </source>
</evidence>
<feature type="compositionally biased region" description="Basic and acidic residues" evidence="7">
    <location>
        <begin position="621"/>
        <end position="631"/>
    </location>
</feature>
<organism evidence="9 10">
    <name type="scientific">Clostridium brassicae</name>
    <dbReference type="NCBI Taxonomy" id="2999072"/>
    <lineage>
        <taxon>Bacteria</taxon>
        <taxon>Bacillati</taxon>
        <taxon>Bacillota</taxon>
        <taxon>Clostridia</taxon>
        <taxon>Eubacteriales</taxon>
        <taxon>Clostridiaceae</taxon>
        <taxon>Clostridium</taxon>
    </lineage>
</organism>